<dbReference type="OrthoDB" id="47785at2759"/>
<evidence type="ECO:0000256" key="2">
    <source>
        <dbReference type="ARBA" id="ARBA00022801"/>
    </source>
</evidence>
<comment type="caution">
    <text evidence="7">The sequence shown here is derived from an EMBL/GenBank/DDBJ whole genome shotgun (WGS) entry which is preliminary data.</text>
</comment>
<gene>
    <name evidence="7" type="ORF">FCM35_KLT12274</name>
</gene>
<dbReference type="SUPFAM" id="SSF56024">
    <property type="entry name" value="Phospholipase D/nuclease"/>
    <property type="match status" value="2"/>
</dbReference>
<dbReference type="Gene3D" id="2.60.200.20">
    <property type="match status" value="1"/>
</dbReference>
<evidence type="ECO:0000256" key="5">
    <source>
        <dbReference type="PIRSR" id="PIRSR610347-3"/>
    </source>
</evidence>
<dbReference type="CDD" id="cd09122">
    <property type="entry name" value="PLDc_Tdp1_1"/>
    <property type="match status" value="1"/>
</dbReference>
<dbReference type="InterPro" id="IPR010347">
    <property type="entry name" value="Tdp1"/>
</dbReference>
<dbReference type="GO" id="GO:0016818">
    <property type="term" value="F:hydrolase activity, acting on acid anhydrides, in phosphorus-containing anhydrides"/>
    <property type="evidence" value="ECO:0007669"/>
    <property type="project" value="InterPro"/>
</dbReference>
<dbReference type="SUPFAM" id="SSF49879">
    <property type="entry name" value="SMAD/FHA domain"/>
    <property type="match status" value="1"/>
</dbReference>
<accession>A0A833QPW4</accession>
<dbReference type="Gene3D" id="3.30.870.10">
    <property type="entry name" value="Endonuclease Chain A"/>
    <property type="match status" value="2"/>
</dbReference>
<dbReference type="GO" id="GO:0006281">
    <property type="term" value="P:DNA repair"/>
    <property type="evidence" value="ECO:0007669"/>
    <property type="project" value="InterPro"/>
</dbReference>
<dbReference type="InterPro" id="IPR008984">
    <property type="entry name" value="SMAD_FHA_dom_sf"/>
</dbReference>
<reference evidence="7" key="1">
    <citation type="submission" date="2020-01" db="EMBL/GenBank/DDBJ databases">
        <title>Genome sequence of Kobresia littledalei, the first chromosome-level genome in the family Cyperaceae.</title>
        <authorList>
            <person name="Qu G."/>
        </authorList>
    </citation>
    <scope>NUCLEOTIDE SEQUENCE</scope>
    <source>
        <strain evidence="7">C.B.Clarke</strain>
        <tissue evidence="7">Leaf</tissue>
    </source>
</reference>
<dbReference type="AlphaFoldDB" id="A0A833QPW4"/>
<dbReference type="PANTHER" id="PTHR12415">
    <property type="entry name" value="TYROSYL-DNA PHOSPHODIESTERASE 1"/>
    <property type="match status" value="1"/>
</dbReference>
<organism evidence="7 8">
    <name type="scientific">Carex littledalei</name>
    <dbReference type="NCBI Taxonomy" id="544730"/>
    <lineage>
        <taxon>Eukaryota</taxon>
        <taxon>Viridiplantae</taxon>
        <taxon>Streptophyta</taxon>
        <taxon>Embryophyta</taxon>
        <taxon>Tracheophyta</taxon>
        <taxon>Spermatophyta</taxon>
        <taxon>Magnoliopsida</taxon>
        <taxon>Liliopsida</taxon>
        <taxon>Poales</taxon>
        <taxon>Cyperaceae</taxon>
        <taxon>Cyperoideae</taxon>
        <taxon>Cariceae</taxon>
        <taxon>Carex</taxon>
        <taxon>Carex subgen. Euthyceras</taxon>
    </lineage>
</organism>
<evidence type="ECO:0000256" key="3">
    <source>
        <dbReference type="PIRSR" id="PIRSR610347-1"/>
    </source>
</evidence>
<dbReference type="GO" id="GO:0008270">
    <property type="term" value="F:zinc ion binding"/>
    <property type="evidence" value="ECO:0007669"/>
    <property type="project" value="InterPro"/>
</dbReference>
<evidence type="ECO:0000313" key="8">
    <source>
        <dbReference type="Proteomes" id="UP000623129"/>
    </source>
</evidence>
<name>A0A833QPW4_9POAL</name>
<proteinExistence type="predicted"/>
<dbReference type="CDD" id="cd09123">
    <property type="entry name" value="PLDc_Tdp1_2"/>
    <property type="match status" value="1"/>
</dbReference>
<evidence type="ECO:0000259" key="6">
    <source>
        <dbReference type="PROSITE" id="PS50006"/>
    </source>
</evidence>
<sequence>MEEELLTKRGRESEREDQRSTPLNVGFFYLRLLGNSLNELLCLRSDRVYTIGRNPKHCKIVLNYPAISRRHCQILLSRSDCKLRLIDGSFLSAQSDPSRVGSKCKVCRVSSNGVFVNGRRLPRGIVAELNTGDLVLLCVKISYGFVVEKIVFTEVNQNAWLDAVSPRAELLLGHVRSILSSHDPVSYLRALQNVDCTKGSVNSEKYLYKDIADKERIFNPSRNNELDLGCNSDGKTFFLNRLTSIDHSVPGQSTGVTLQQLLHPIVSLTRIFIATFTCDVSWFLDYCKVPNQLPITIACHNGERCWSASHDSRTAMPFSSHPNLLLVYPRFPDEIAFGKDRKKHGVACHHPKLILLHREDTMRVVITSANLVSRQWNHITNTVWWQDFPRRKSAHFSSLFCPTDEDKSDFGAHLAGFVASLINEVPNQAHWVDLLANYDFREATCHLVASVPGVHAQIPSYLQSDYSLSAKQVLHMKSVPGSCLGCVHTSVVGLSHRFGASDDSNAGQFKMLARILGRCVVNSCGTVEVILKRNTNIPADANAVSVIMKDRGGDFGGDSIQLGFLPREIAKWVSPLSDSALLSFSAFIYPKETLEAAYAGANTRVQLFLYLSKGPNFDRMSELIHEGLLLASLCSLLASLKRSFGLWRIQEVLSQHKWPESLETDFIYGSSSVGTSLNSDFLAGFSTAAGKRSYNYSDSQESDPEWGCWRVEHEHKNPSIKFLFPTIDRVRTGVGGVHLSRYLLCLSEKTWQRLRPAGIFHDAIPYPSDRIGYPMHVKVARRRFQSNVDGSSFGWIYCGSHNFSPAAWGRTLHPSSLPLGPKLHICNYELGIIFLHPQNSVSDETVINIDDVKLPFETPAPKYKPEDRPATAQAMREALVEAQSMAVDPLEEMNEISEGDADEYEQIIEDSEEGEEERIYAEMLWSQVFSCHD</sequence>
<dbReference type="Pfam" id="PF00498">
    <property type="entry name" value="FHA"/>
    <property type="match status" value="1"/>
</dbReference>
<keyword evidence="1" id="KW-0479">Metal-binding</keyword>
<feature type="domain" description="FHA" evidence="6">
    <location>
        <begin position="49"/>
        <end position="121"/>
    </location>
</feature>
<keyword evidence="8" id="KW-1185">Reference proteome</keyword>
<dbReference type="Gene3D" id="3.30.70.2330">
    <property type="match status" value="1"/>
</dbReference>
<dbReference type="InterPro" id="IPR000253">
    <property type="entry name" value="FHA_dom"/>
</dbReference>
<dbReference type="GO" id="GO:0003676">
    <property type="term" value="F:nucleic acid binding"/>
    <property type="evidence" value="ECO:0007669"/>
    <property type="project" value="InterPro"/>
</dbReference>
<feature type="active site" description="Nucleophile" evidence="3">
    <location>
        <position position="350"/>
    </location>
</feature>
<dbReference type="PANTHER" id="PTHR12415:SF3">
    <property type="entry name" value="OS04G0403400 PROTEIN"/>
    <property type="match status" value="1"/>
</dbReference>
<feature type="active site" description="Proton donor/acceptor" evidence="3">
    <location>
        <position position="776"/>
    </location>
</feature>
<dbReference type="GO" id="GO:0008081">
    <property type="term" value="F:phosphoric diester hydrolase activity"/>
    <property type="evidence" value="ECO:0007669"/>
    <property type="project" value="InterPro"/>
</dbReference>
<dbReference type="SMART" id="SM00910">
    <property type="entry name" value="HIRAN"/>
    <property type="match status" value="1"/>
</dbReference>
<protein>
    <submittedName>
        <fullName evidence="7">Tyrosyl-DNA</fullName>
    </submittedName>
</protein>
<evidence type="ECO:0000313" key="7">
    <source>
        <dbReference type="EMBL" id="KAF3323543.1"/>
    </source>
</evidence>
<dbReference type="PROSITE" id="PS50006">
    <property type="entry name" value="FHA_DOMAIN"/>
    <property type="match status" value="1"/>
</dbReference>
<dbReference type="Proteomes" id="UP000623129">
    <property type="component" value="Unassembled WGS sequence"/>
</dbReference>
<dbReference type="Pfam" id="PF06087">
    <property type="entry name" value="Tyr-DNA_phospho"/>
    <property type="match status" value="2"/>
</dbReference>
<feature type="site" description="Interaction with DNA" evidence="5">
    <location>
        <position position="804"/>
    </location>
</feature>
<keyword evidence="2" id="KW-0378">Hydrolase</keyword>
<dbReference type="Pfam" id="PF08797">
    <property type="entry name" value="HIRAN"/>
    <property type="match status" value="1"/>
</dbReference>
<dbReference type="SMART" id="SM00240">
    <property type="entry name" value="FHA"/>
    <property type="match status" value="1"/>
</dbReference>
<dbReference type="GO" id="GO:0005634">
    <property type="term" value="C:nucleus"/>
    <property type="evidence" value="ECO:0007669"/>
    <property type="project" value="InterPro"/>
</dbReference>
<evidence type="ECO:0000256" key="1">
    <source>
        <dbReference type="ARBA" id="ARBA00022723"/>
    </source>
</evidence>
<feature type="binding site" evidence="4">
    <location>
        <position position="352"/>
    </location>
    <ligand>
        <name>substrate</name>
    </ligand>
</feature>
<evidence type="ECO:0000256" key="4">
    <source>
        <dbReference type="PIRSR" id="PIRSR610347-2"/>
    </source>
</evidence>
<dbReference type="InterPro" id="IPR014905">
    <property type="entry name" value="HIRAN"/>
</dbReference>
<dbReference type="EMBL" id="SWLB01000023">
    <property type="protein sequence ID" value="KAF3323543.1"/>
    <property type="molecule type" value="Genomic_DNA"/>
</dbReference>
<feature type="binding site" evidence="4">
    <location>
        <position position="778"/>
    </location>
    <ligand>
        <name>substrate</name>
    </ligand>
</feature>